<evidence type="ECO:0000313" key="1">
    <source>
        <dbReference type="EMBL" id="MVX66516.1"/>
    </source>
</evidence>
<evidence type="ECO:0000313" key="2">
    <source>
        <dbReference type="Proteomes" id="UP000656077"/>
    </source>
</evidence>
<proteinExistence type="predicted"/>
<sequence>MGMINNNCPKAIDSDIVSECVTDLKNSNNNFILKDVELYYQQGKIHANIYFENNLSLEDSKSVVKSLKEFLLKDNINEYLTESHGSVNIHAVIYCKDNSYYYKCPYYLPTTDNSDVKNNYKMWYLTKSSGETIKAINID</sequence>
<organism evidence="1 2">
    <name type="scientific">Clostridium chromiireducens</name>
    <dbReference type="NCBI Taxonomy" id="225345"/>
    <lineage>
        <taxon>Bacteria</taxon>
        <taxon>Bacillati</taxon>
        <taxon>Bacillota</taxon>
        <taxon>Clostridia</taxon>
        <taxon>Eubacteriales</taxon>
        <taxon>Clostridiaceae</taxon>
        <taxon>Clostridium</taxon>
    </lineage>
</organism>
<reference evidence="1" key="1">
    <citation type="submission" date="2019-12" db="EMBL/GenBank/DDBJ databases">
        <title>Microbes associate with the intestines of laboratory mice.</title>
        <authorList>
            <person name="Navarre W."/>
            <person name="Wong E."/>
        </authorList>
    </citation>
    <scope>NUCLEOTIDE SEQUENCE</scope>
    <source>
        <strain evidence="1">NM79_F5</strain>
    </source>
</reference>
<gene>
    <name evidence="1" type="ORF">GKZ28_22845</name>
</gene>
<protein>
    <submittedName>
        <fullName evidence="1">Uncharacterized protein</fullName>
    </submittedName>
</protein>
<dbReference type="Proteomes" id="UP000656077">
    <property type="component" value="Unassembled WGS sequence"/>
</dbReference>
<dbReference type="AlphaFoldDB" id="A0A964W4G6"/>
<name>A0A964W4G6_9CLOT</name>
<dbReference type="EMBL" id="WSRQ01000060">
    <property type="protein sequence ID" value="MVX66516.1"/>
    <property type="molecule type" value="Genomic_DNA"/>
</dbReference>
<accession>A0A964W4G6</accession>
<comment type="caution">
    <text evidence="1">The sequence shown here is derived from an EMBL/GenBank/DDBJ whole genome shotgun (WGS) entry which is preliminary data.</text>
</comment>